<dbReference type="Pfam" id="PF19054">
    <property type="entry name" value="DUF5753"/>
    <property type="match status" value="1"/>
</dbReference>
<proteinExistence type="predicted"/>
<feature type="domain" description="HTH cro/C1-type" evidence="1">
    <location>
        <begin position="21"/>
        <end position="75"/>
    </location>
</feature>
<dbReference type="SMART" id="SM00530">
    <property type="entry name" value="HTH_XRE"/>
    <property type="match status" value="1"/>
</dbReference>
<dbReference type="InterPro" id="IPR043917">
    <property type="entry name" value="DUF5753"/>
</dbReference>
<protein>
    <submittedName>
        <fullName evidence="2">Scr1 family TA system antitoxin-like transcriptional regulator</fullName>
    </submittedName>
</protein>
<accession>A0ABW2PFT1</accession>
<dbReference type="Proteomes" id="UP001596496">
    <property type="component" value="Unassembled WGS sequence"/>
</dbReference>
<name>A0ABW2PFT1_9ACTN</name>
<sequence>MPIPLDPDPTERPLAFLGAEMRKHRLRCDFTQDRLARIIQFSQSLVGFIERGERTPSQNFMQRYDDAVDADGELVRLRAQLTRGASPRWFRDWLEVEQEAHTLHSWEPLVVPGLLQTEDYARVVIRGEPGISEERVETAVQARMDRQNILVRPNCPILWVVLDEGVLCRPIGGKKVMGLQLERLLEAAESPRVSVQIIPLSLGATTGTSGGFIIAQLPGGADTVYIESATHGHVTNRPEDVEAIRARYDRIRADSHPQHVSIKLIREAQAAWT</sequence>
<evidence type="ECO:0000313" key="3">
    <source>
        <dbReference type="Proteomes" id="UP001596496"/>
    </source>
</evidence>
<evidence type="ECO:0000259" key="1">
    <source>
        <dbReference type="PROSITE" id="PS50943"/>
    </source>
</evidence>
<dbReference type="InterPro" id="IPR010982">
    <property type="entry name" value="Lambda_DNA-bd_dom_sf"/>
</dbReference>
<reference evidence="3" key="1">
    <citation type="journal article" date="2019" name="Int. J. Syst. Evol. Microbiol.">
        <title>The Global Catalogue of Microorganisms (GCM) 10K type strain sequencing project: providing services to taxonomists for standard genome sequencing and annotation.</title>
        <authorList>
            <consortium name="The Broad Institute Genomics Platform"/>
            <consortium name="The Broad Institute Genome Sequencing Center for Infectious Disease"/>
            <person name="Wu L."/>
            <person name="Ma J."/>
        </authorList>
    </citation>
    <scope>NUCLEOTIDE SEQUENCE [LARGE SCALE GENOMIC DNA]</scope>
    <source>
        <strain evidence="3">CECT 7649</strain>
    </source>
</reference>
<dbReference type="Gene3D" id="1.10.260.40">
    <property type="entry name" value="lambda repressor-like DNA-binding domains"/>
    <property type="match status" value="1"/>
</dbReference>
<dbReference type="CDD" id="cd00093">
    <property type="entry name" value="HTH_XRE"/>
    <property type="match status" value="1"/>
</dbReference>
<gene>
    <name evidence="2" type="ORF">ACFQSB_33755</name>
</gene>
<evidence type="ECO:0000313" key="2">
    <source>
        <dbReference type="EMBL" id="MFC7387216.1"/>
    </source>
</evidence>
<organism evidence="2 3">
    <name type="scientific">Sphaerisporangium rhizosphaerae</name>
    <dbReference type="NCBI Taxonomy" id="2269375"/>
    <lineage>
        <taxon>Bacteria</taxon>
        <taxon>Bacillati</taxon>
        <taxon>Actinomycetota</taxon>
        <taxon>Actinomycetes</taxon>
        <taxon>Streptosporangiales</taxon>
        <taxon>Streptosporangiaceae</taxon>
        <taxon>Sphaerisporangium</taxon>
    </lineage>
</organism>
<dbReference type="EMBL" id="JBHTCG010000035">
    <property type="protein sequence ID" value="MFC7387216.1"/>
    <property type="molecule type" value="Genomic_DNA"/>
</dbReference>
<dbReference type="PROSITE" id="PS50943">
    <property type="entry name" value="HTH_CROC1"/>
    <property type="match status" value="1"/>
</dbReference>
<comment type="caution">
    <text evidence="2">The sequence shown here is derived from an EMBL/GenBank/DDBJ whole genome shotgun (WGS) entry which is preliminary data.</text>
</comment>
<dbReference type="RefSeq" id="WP_380830882.1">
    <property type="nucleotide sequence ID" value="NZ_JBHTCG010000035.1"/>
</dbReference>
<dbReference type="InterPro" id="IPR001387">
    <property type="entry name" value="Cro/C1-type_HTH"/>
</dbReference>
<dbReference type="Pfam" id="PF13560">
    <property type="entry name" value="HTH_31"/>
    <property type="match status" value="1"/>
</dbReference>
<keyword evidence="3" id="KW-1185">Reference proteome</keyword>
<dbReference type="SUPFAM" id="SSF47413">
    <property type="entry name" value="lambda repressor-like DNA-binding domains"/>
    <property type="match status" value="1"/>
</dbReference>